<feature type="region of interest" description="Disordered" evidence="1">
    <location>
        <begin position="507"/>
        <end position="530"/>
    </location>
</feature>
<evidence type="ECO:0000313" key="2">
    <source>
        <dbReference type="EMBL" id="KAJ8995024.1"/>
    </source>
</evidence>
<sequence>MPISFQPASSAAVSLRSEPLLSPPLSHHSSEEVPFKAEDDDPVSLSMKKNKKRRRGRRRLPPDDGAGWSKNFVITNGRRTLQGRTSDPGLPLRRTRSQPVISQPFVPGTVELSPRTESRARRWTVASKATPTRALATVVTVREANVKRSSKKAKSSLSPAMITLRRATASESQHRMSLTSFPPPKFGRRSSGLLSTIFNTIKPTLHGPSTTSGASSQTKVHKPASISAKHSEVCPGTSSIAPAVYTEVVTSGPRLSISGRTYTPQSGRRCSTRYFSDDGMYEIIWDQTSSSSASEGAAPTPPSREWDYGSRGAGGTEALERRLSNILTQSRRTSVQVETSRRGSWWPGSEAMYAQGFLPLLESSPKLARLAREAAFRNLPRSKASYTTLNAATLPLAVSQQVMVEATEPRRDNEGVEFFPPLRSRSNTAGSATLRDPFYKAHDETTDESRDQLGLAFPGSLSATGTWNRRRSSYGGMIGASRHVKRRSISAGPYLVETRTMEYLEDGEESQHGHFAHGPDDDAVPLLAGT</sequence>
<feature type="compositionally biased region" description="Basic residues" evidence="1">
    <location>
        <begin position="48"/>
        <end position="59"/>
    </location>
</feature>
<reference evidence="2" key="1">
    <citation type="submission" date="2023-01" db="EMBL/GenBank/DDBJ databases">
        <title>Exophiala dermititidis isolated from Cystic Fibrosis Patient.</title>
        <authorList>
            <person name="Kurbessoian T."/>
            <person name="Crocker A."/>
            <person name="Murante D."/>
            <person name="Hogan D.A."/>
            <person name="Stajich J.E."/>
        </authorList>
    </citation>
    <scope>NUCLEOTIDE SEQUENCE</scope>
    <source>
        <strain evidence="2">Ex8</strain>
    </source>
</reference>
<protein>
    <submittedName>
        <fullName evidence="2">Uncharacterized protein</fullName>
    </submittedName>
</protein>
<feature type="compositionally biased region" description="Polar residues" evidence="1">
    <location>
        <begin position="1"/>
        <end position="12"/>
    </location>
</feature>
<feature type="compositionally biased region" description="Basic and acidic residues" evidence="1">
    <location>
        <begin position="28"/>
        <end position="37"/>
    </location>
</feature>
<dbReference type="AlphaFoldDB" id="A0AAN6IXL7"/>
<feature type="compositionally biased region" description="Low complexity" evidence="1">
    <location>
        <begin position="17"/>
        <end position="27"/>
    </location>
</feature>
<feature type="region of interest" description="Disordered" evidence="1">
    <location>
        <begin position="288"/>
        <end position="314"/>
    </location>
</feature>
<gene>
    <name evidence="2" type="ORF">HRR80_001716</name>
</gene>
<name>A0AAN6IXL7_EXODE</name>
<evidence type="ECO:0000313" key="3">
    <source>
        <dbReference type="Proteomes" id="UP001161757"/>
    </source>
</evidence>
<feature type="compositionally biased region" description="Basic and acidic residues" evidence="1">
    <location>
        <begin position="509"/>
        <end position="520"/>
    </location>
</feature>
<proteinExistence type="predicted"/>
<accession>A0AAN6IXL7</accession>
<feature type="compositionally biased region" description="Polar residues" evidence="1">
    <location>
        <begin position="72"/>
        <end position="85"/>
    </location>
</feature>
<feature type="region of interest" description="Disordered" evidence="1">
    <location>
        <begin position="1"/>
        <end position="95"/>
    </location>
</feature>
<dbReference type="EMBL" id="JAJGCB010000002">
    <property type="protein sequence ID" value="KAJ8995024.1"/>
    <property type="molecule type" value="Genomic_DNA"/>
</dbReference>
<evidence type="ECO:0000256" key="1">
    <source>
        <dbReference type="SAM" id="MobiDB-lite"/>
    </source>
</evidence>
<organism evidence="2 3">
    <name type="scientific">Exophiala dermatitidis</name>
    <name type="common">Black yeast-like fungus</name>
    <name type="synonym">Wangiella dermatitidis</name>
    <dbReference type="NCBI Taxonomy" id="5970"/>
    <lineage>
        <taxon>Eukaryota</taxon>
        <taxon>Fungi</taxon>
        <taxon>Dikarya</taxon>
        <taxon>Ascomycota</taxon>
        <taxon>Pezizomycotina</taxon>
        <taxon>Eurotiomycetes</taxon>
        <taxon>Chaetothyriomycetidae</taxon>
        <taxon>Chaetothyriales</taxon>
        <taxon>Herpotrichiellaceae</taxon>
        <taxon>Exophiala</taxon>
    </lineage>
</organism>
<comment type="caution">
    <text evidence="2">The sequence shown here is derived from an EMBL/GenBank/DDBJ whole genome shotgun (WGS) entry which is preliminary data.</text>
</comment>
<dbReference type="Proteomes" id="UP001161757">
    <property type="component" value="Unassembled WGS sequence"/>
</dbReference>